<evidence type="ECO:0000313" key="5">
    <source>
        <dbReference type="Proteomes" id="UP000007875"/>
    </source>
</evidence>
<accession>H2YTL5</accession>
<dbReference type="Ensembl" id="ENSCSAVT00000008785.1">
    <property type="protein sequence ID" value="ENSCSAVP00000008675.1"/>
    <property type="gene ID" value="ENSCSAVG00000005152.1"/>
</dbReference>
<keyword evidence="5" id="KW-1185">Reference proteome</keyword>
<reference evidence="5" key="1">
    <citation type="submission" date="2003-08" db="EMBL/GenBank/DDBJ databases">
        <authorList>
            <person name="Birren B."/>
            <person name="Nusbaum C."/>
            <person name="Abebe A."/>
            <person name="Abouelleil A."/>
            <person name="Adekoya E."/>
            <person name="Ait-zahra M."/>
            <person name="Allen N."/>
            <person name="Allen T."/>
            <person name="An P."/>
            <person name="Anderson M."/>
            <person name="Anderson S."/>
            <person name="Arachchi H."/>
            <person name="Armbruster J."/>
            <person name="Bachantsang P."/>
            <person name="Baldwin J."/>
            <person name="Barry A."/>
            <person name="Bayul T."/>
            <person name="Blitshsteyn B."/>
            <person name="Bloom T."/>
            <person name="Blye J."/>
            <person name="Boguslavskiy L."/>
            <person name="Borowsky M."/>
            <person name="Boukhgalter B."/>
            <person name="Brunache A."/>
            <person name="Butler J."/>
            <person name="Calixte N."/>
            <person name="Calvo S."/>
            <person name="Camarata J."/>
            <person name="Campo K."/>
            <person name="Chang J."/>
            <person name="Cheshatsang Y."/>
            <person name="Citroen M."/>
            <person name="Collymore A."/>
            <person name="Considine T."/>
            <person name="Cook A."/>
            <person name="Cooke P."/>
            <person name="Corum B."/>
            <person name="Cuomo C."/>
            <person name="David R."/>
            <person name="Dawoe T."/>
            <person name="Degray S."/>
            <person name="Dodge S."/>
            <person name="Dooley K."/>
            <person name="Dorje P."/>
            <person name="Dorjee K."/>
            <person name="Dorris L."/>
            <person name="Duffey N."/>
            <person name="Dupes A."/>
            <person name="Elkins T."/>
            <person name="Engels R."/>
            <person name="Erickson J."/>
            <person name="Farina A."/>
            <person name="Faro S."/>
            <person name="Ferreira P."/>
            <person name="Fischer H."/>
            <person name="Fitzgerald M."/>
            <person name="Foley K."/>
            <person name="Gage D."/>
            <person name="Galagan J."/>
            <person name="Gearin G."/>
            <person name="Gnerre S."/>
            <person name="Gnirke A."/>
            <person name="Goyette A."/>
            <person name="Graham J."/>
            <person name="Grandbois E."/>
            <person name="Gyaltsen K."/>
            <person name="Hafez N."/>
            <person name="Hagopian D."/>
            <person name="Hagos B."/>
            <person name="Hall J."/>
            <person name="Hatcher B."/>
            <person name="Heller A."/>
            <person name="Higgins H."/>
            <person name="Honan T."/>
            <person name="Horn A."/>
            <person name="Houde N."/>
            <person name="Hughes L."/>
            <person name="Hulme W."/>
            <person name="Husby E."/>
            <person name="Iliev I."/>
            <person name="Jaffe D."/>
            <person name="Jones C."/>
            <person name="Kamal M."/>
            <person name="Kamat A."/>
            <person name="Kamvysselis M."/>
            <person name="Karlsson E."/>
            <person name="Kells C."/>
            <person name="Kieu A."/>
            <person name="Kisner P."/>
            <person name="Kodira C."/>
            <person name="Kulbokas E."/>
            <person name="Labutti K."/>
            <person name="Lama D."/>
            <person name="Landers T."/>
            <person name="Leger J."/>
            <person name="Levine S."/>
            <person name="Lewis D."/>
            <person name="Lewis T."/>
            <person name="Lindblad-toh K."/>
            <person name="Liu X."/>
            <person name="Lokyitsang T."/>
            <person name="Lokyitsang Y."/>
            <person name="Lucien O."/>
            <person name="Lui A."/>
            <person name="Ma L.J."/>
            <person name="Mabbitt R."/>
            <person name="Macdonald J."/>
            <person name="Maclean C."/>
            <person name="Major J."/>
            <person name="Manning J."/>
            <person name="Marabella R."/>
            <person name="Maru K."/>
            <person name="Matthews C."/>
            <person name="Mauceli E."/>
            <person name="Mccarthy M."/>
            <person name="Mcdonough S."/>
            <person name="Mcghee T."/>
            <person name="Meldrim J."/>
            <person name="Meneus L."/>
            <person name="Mesirov J."/>
            <person name="Mihalev A."/>
            <person name="Mihova T."/>
            <person name="Mikkelsen T."/>
            <person name="Mlenga V."/>
            <person name="Moru K."/>
            <person name="Mozes J."/>
            <person name="Mulrain L."/>
            <person name="Munson G."/>
            <person name="Naylor J."/>
            <person name="Newes C."/>
            <person name="Nguyen C."/>
            <person name="Nguyen N."/>
            <person name="Nguyen T."/>
            <person name="Nicol R."/>
            <person name="Nielsen C."/>
            <person name="Nizzari M."/>
            <person name="Norbu C."/>
            <person name="Norbu N."/>
            <person name="O'donnell P."/>
            <person name="Okoawo O."/>
            <person name="O'leary S."/>
            <person name="Omotosho B."/>
            <person name="O'neill K."/>
            <person name="Osman S."/>
            <person name="Parker S."/>
            <person name="Perrin D."/>
            <person name="Phunkhang P."/>
            <person name="Piqani B."/>
            <person name="Purcell S."/>
            <person name="Rachupka T."/>
            <person name="Ramasamy U."/>
            <person name="Rameau R."/>
            <person name="Ray V."/>
            <person name="Raymond C."/>
            <person name="Retta R."/>
            <person name="Richardson S."/>
            <person name="Rise C."/>
            <person name="Rodriguez J."/>
            <person name="Rogers J."/>
            <person name="Rogov P."/>
            <person name="Rutman M."/>
            <person name="Schupbach R."/>
            <person name="Seaman C."/>
            <person name="Settipalli S."/>
            <person name="Sharpe T."/>
            <person name="Sheridan J."/>
            <person name="Sherpa N."/>
            <person name="Shi J."/>
            <person name="Smirnov S."/>
            <person name="Smith C."/>
            <person name="Sougnez C."/>
            <person name="Spencer B."/>
            <person name="Stalker J."/>
            <person name="Stange-thomann N."/>
            <person name="Stavropoulos S."/>
            <person name="Stetson K."/>
            <person name="Stone C."/>
            <person name="Stone S."/>
            <person name="Stubbs M."/>
            <person name="Talamas J."/>
            <person name="Tchuinga P."/>
            <person name="Tenzing P."/>
            <person name="Tesfaye S."/>
            <person name="Theodore J."/>
            <person name="Thoulutsang Y."/>
            <person name="Topham K."/>
            <person name="Towey S."/>
            <person name="Tsamla T."/>
            <person name="Tsomo N."/>
            <person name="Vallee D."/>
            <person name="Vassiliev H."/>
            <person name="Venkataraman V."/>
            <person name="Vinson J."/>
            <person name="Vo A."/>
            <person name="Wade C."/>
            <person name="Wang S."/>
            <person name="Wangchuk T."/>
            <person name="Wangdi T."/>
            <person name="Whittaker C."/>
            <person name="Wilkinson J."/>
            <person name="Wu Y."/>
            <person name="Wyman D."/>
            <person name="Yadav S."/>
            <person name="Yang S."/>
            <person name="Yang X."/>
            <person name="Yeager S."/>
            <person name="Yee E."/>
            <person name="Young G."/>
            <person name="Zainoun J."/>
            <person name="Zembeck L."/>
            <person name="Zimmer A."/>
            <person name="Zody M."/>
            <person name="Lander E."/>
        </authorList>
    </citation>
    <scope>NUCLEOTIDE SEQUENCE [LARGE SCALE GENOMIC DNA]</scope>
</reference>
<feature type="domain" description="Homeobox" evidence="3">
    <location>
        <begin position="146"/>
        <end position="206"/>
    </location>
</feature>
<dbReference type="GO" id="GO:0005634">
    <property type="term" value="C:nucleus"/>
    <property type="evidence" value="ECO:0007669"/>
    <property type="project" value="UniProtKB-SubCell"/>
</dbReference>
<dbReference type="InterPro" id="IPR010982">
    <property type="entry name" value="Lambda_DNA-bd_dom_sf"/>
</dbReference>
<dbReference type="PROSITE" id="PS50071">
    <property type="entry name" value="HOMEOBOX_2"/>
    <property type="match status" value="1"/>
</dbReference>
<evidence type="ECO:0000313" key="4">
    <source>
        <dbReference type="Ensembl" id="ENSCSAVP00000008675.1"/>
    </source>
</evidence>
<reference evidence="4" key="3">
    <citation type="submission" date="2025-09" db="UniProtKB">
        <authorList>
            <consortium name="Ensembl"/>
        </authorList>
    </citation>
    <scope>IDENTIFICATION</scope>
</reference>
<proteinExistence type="predicted"/>
<keyword evidence="1 2" id="KW-0539">Nucleus</keyword>
<dbReference type="InterPro" id="IPR001356">
    <property type="entry name" value="HD"/>
</dbReference>
<dbReference type="Proteomes" id="UP000007875">
    <property type="component" value="Unassembled WGS sequence"/>
</dbReference>
<name>H2YTL5_CIOSA</name>
<dbReference type="InterPro" id="IPR000327">
    <property type="entry name" value="POU_dom"/>
</dbReference>
<dbReference type="SUPFAM" id="SSF46689">
    <property type="entry name" value="Homeodomain-like"/>
    <property type="match status" value="1"/>
</dbReference>
<dbReference type="AlphaFoldDB" id="H2YTL5"/>
<dbReference type="SUPFAM" id="SSF47413">
    <property type="entry name" value="lambda repressor-like DNA-binding domains"/>
    <property type="match status" value="1"/>
</dbReference>
<keyword evidence="1 2" id="KW-0371">Homeobox</keyword>
<dbReference type="CDD" id="cd00086">
    <property type="entry name" value="homeodomain"/>
    <property type="match status" value="1"/>
</dbReference>
<dbReference type="InterPro" id="IPR009057">
    <property type="entry name" value="Homeodomain-like_sf"/>
</dbReference>
<dbReference type="Gene3D" id="1.10.10.60">
    <property type="entry name" value="Homeodomain-like"/>
    <property type="match status" value="1"/>
</dbReference>
<dbReference type="Pfam" id="PF00157">
    <property type="entry name" value="Pou"/>
    <property type="match status" value="1"/>
</dbReference>
<sequence length="206" mass="23533">MAHQSCSKEIRTLNLSRKPKNYEDIIETVSAEQNVLSLVEVNGAKGYIVNISNEGVEEISGKEAALFVSEFRSRRRALGISQEIFESAFHRWTGCSRFVSLKRLEKLDLTVERVVRILPDLKKCLEEAERAKSKGPGAFSKFLGRDLKFRQRKCLDAITKAKLSSVYEKTSNPTTKQIKELSNTFCIAECSINQWFKMKRMSDNKM</sequence>
<dbReference type="GO" id="GO:0003700">
    <property type="term" value="F:DNA-binding transcription factor activity"/>
    <property type="evidence" value="ECO:0007669"/>
    <property type="project" value="InterPro"/>
</dbReference>
<organism evidence="4 5">
    <name type="scientific">Ciona savignyi</name>
    <name type="common">Pacific transparent sea squirt</name>
    <dbReference type="NCBI Taxonomy" id="51511"/>
    <lineage>
        <taxon>Eukaryota</taxon>
        <taxon>Metazoa</taxon>
        <taxon>Chordata</taxon>
        <taxon>Tunicata</taxon>
        <taxon>Ascidiacea</taxon>
        <taxon>Phlebobranchia</taxon>
        <taxon>Cionidae</taxon>
        <taxon>Ciona</taxon>
    </lineage>
</organism>
<dbReference type="GO" id="GO:0003677">
    <property type="term" value="F:DNA binding"/>
    <property type="evidence" value="ECO:0007669"/>
    <property type="project" value="UniProtKB-UniRule"/>
</dbReference>
<comment type="subcellular location">
    <subcellularLocation>
        <location evidence="1 2">Nucleus</location>
    </subcellularLocation>
</comment>
<dbReference type="GeneTree" id="ENSGT00530000067959"/>
<protein>
    <recommendedName>
        <fullName evidence="3">Homeobox domain-containing protein</fullName>
    </recommendedName>
</protein>
<dbReference type="Gene3D" id="1.10.260.40">
    <property type="entry name" value="lambda repressor-like DNA-binding domains"/>
    <property type="match status" value="1"/>
</dbReference>
<dbReference type="InParanoid" id="H2YTL5"/>
<dbReference type="HOGENOM" id="CLU_1331549_0_0_1"/>
<dbReference type="STRING" id="51511.ENSCSAVP00000008675"/>
<evidence type="ECO:0000256" key="1">
    <source>
        <dbReference type="PROSITE-ProRule" id="PRU00108"/>
    </source>
</evidence>
<evidence type="ECO:0000259" key="3">
    <source>
        <dbReference type="PROSITE" id="PS50071"/>
    </source>
</evidence>
<evidence type="ECO:0000256" key="2">
    <source>
        <dbReference type="RuleBase" id="RU000682"/>
    </source>
</evidence>
<keyword evidence="1 2" id="KW-0238">DNA-binding</keyword>
<reference evidence="4" key="2">
    <citation type="submission" date="2025-08" db="UniProtKB">
        <authorList>
            <consortium name="Ensembl"/>
        </authorList>
    </citation>
    <scope>IDENTIFICATION</scope>
</reference>
<dbReference type="Pfam" id="PF00046">
    <property type="entry name" value="Homeodomain"/>
    <property type="match status" value="1"/>
</dbReference>